<dbReference type="Proteomes" id="UP000282818">
    <property type="component" value="Unassembled WGS sequence"/>
</dbReference>
<dbReference type="CDD" id="cd18787">
    <property type="entry name" value="SF2_C_DEAD"/>
    <property type="match status" value="1"/>
</dbReference>
<dbReference type="GO" id="GO:0003676">
    <property type="term" value="F:nucleic acid binding"/>
    <property type="evidence" value="ECO:0007669"/>
    <property type="project" value="InterPro"/>
</dbReference>
<keyword evidence="1 7" id="KW-0547">Nucleotide-binding</keyword>
<keyword evidence="4 7" id="KW-0067">ATP-binding</keyword>
<dbReference type="GO" id="GO:0005524">
    <property type="term" value="F:ATP binding"/>
    <property type="evidence" value="ECO:0007669"/>
    <property type="project" value="UniProtKB-KW"/>
</dbReference>
<evidence type="ECO:0000256" key="7">
    <source>
        <dbReference type="RuleBase" id="RU000492"/>
    </source>
</evidence>
<comment type="similarity">
    <text evidence="5 7">Belongs to the DEAD box helicase family.</text>
</comment>
<dbReference type="InterPro" id="IPR044742">
    <property type="entry name" value="DEAD/DEAH_RhlB"/>
</dbReference>
<dbReference type="PROSITE" id="PS51194">
    <property type="entry name" value="HELICASE_CTER"/>
    <property type="match status" value="1"/>
</dbReference>
<gene>
    <name evidence="12" type="ORF">EOE65_13220</name>
</gene>
<dbReference type="Gene3D" id="3.40.50.300">
    <property type="entry name" value="P-loop containing nucleotide triphosphate hydrolases"/>
    <property type="match status" value="2"/>
</dbReference>
<keyword evidence="2 7" id="KW-0378">Hydrolase</keyword>
<evidence type="ECO:0000259" key="11">
    <source>
        <dbReference type="PROSITE" id="PS51195"/>
    </source>
</evidence>
<dbReference type="InterPro" id="IPR001650">
    <property type="entry name" value="Helicase_C-like"/>
</dbReference>
<evidence type="ECO:0000313" key="13">
    <source>
        <dbReference type="Proteomes" id="UP000282818"/>
    </source>
</evidence>
<comment type="caution">
    <text evidence="12">The sequence shown here is derived from an EMBL/GenBank/DDBJ whole genome shotgun (WGS) entry which is preliminary data.</text>
</comment>
<keyword evidence="13" id="KW-1185">Reference proteome</keyword>
<dbReference type="RefSeq" id="WP_127694800.1">
    <property type="nucleotide sequence ID" value="NZ_SACQ01000006.1"/>
</dbReference>
<dbReference type="PANTHER" id="PTHR47959">
    <property type="entry name" value="ATP-DEPENDENT RNA HELICASE RHLE-RELATED"/>
    <property type="match status" value="1"/>
</dbReference>
<dbReference type="Pfam" id="PF00271">
    <property type="entry name" value="Helicase_C"/>
    <property type="match status" value="1"/>
</dbReference>
<dbReference type="EMBL" id="SACQ01000006">
    <property type="protein sequence ID" value="RVU30015.1"/>
    <property type="molecule type" value="Genomic_DNA"/>
</dbReference>
<accession>A0A437Q688</accession>
<name>A0A437Q688_9GAMM</name>
<dbReference type="GO" id="GO:0003724">
    <property type="term" value="F:RNA helicase activity"/>
    <property type="evidence" value="ECO:0007669"/>
    <property type="project" value="InterPro"/>
</dbReference>
<dbReference type="PANTHER" id="PTHR47959:SF13">
    <property type="entry name" value="ATP-DEPENDENT RNA HELICASE RHLE"/>
    <property type="match status" value="1"/>
</dbReference>
<dbReference type="SMART" id="SM00490">
    <property type="entry name" value="HELICc"/>
    <property type="match status" value="1"/>
</dbReference>
<dbReference type="PROSITE" id="PS51192">
    <property type="entry name" value="HELICASE_ATP_BIND_1"/>
    <property type="match status" value="1"/>
</dbReference>
<dbReference type="InterPro" id="IPR050079">
    <property type="entry name" value="DEAD_box_RNA_helicase"/>
</dbReference>
<dbReference type="PROSITE" id="PS00039">
    <property type="entry name" value="DEAD_ATP_HELICASE"/>
    <property type="match status" value="1"/>
</dbReference>
<feature type="region of interest" description="Disordered" evidence="8">
    <location>
        <begin position="383"/>
        <end position="443"/>
    </location>
</feature>
<dbReference type="Pfam" id="PF00270">
    <property type="entry name" value="DEAD"/>
    <property type="match status" value="1"/>
</dbReference>
<dbReference type="InterPro" id="IPR000629">
    <property type="entry name" value="RNA-helicase_DEAD-box_CS"/>
</dbReference>
<feature type="domain" description="DEAD-box RNA helicase Q" evidence="11">
    <location>
        <begin position="2"/>
        <end position="30"/>
    </location>
</feature>
<evidence type="ECO:0000259" key="10">
    <source>
        <dbReference type="PROSITE" id="PS51194"/>
    </source>
</evidence>
<evidence type="ECO:0000256" key="2">
    <source>
        <dbReference type="ARBA" id="ARBA00022801"/>
    </source>
</evidence>
<proteinExistence type="inferred from homology"/>
<dbReference type="InterPro" id="IPR027417">
    <property type="entry name" value="P-loop_NTPase"/>
</dbReference>
<feature type="compositionally biased region" description="Basic residues" evidence="8">
    <location>
        <begin position="432"/>
        <end position="443"/>
    </location>
</feature>
<keyword evidence="3 7" id="KW-0347">Helicase</keyword>
<evidence type="ECO:0000313" key="12">
    <source>
        <dbReference type="EMBL" id="RVU30015.1"/>
    </source>
</evidence>
<protein>
    <submittedName>
        <fullName evidence="12">DEAD/DEAH box helicase</fullName>
    </submittedName>
</protein>
<evidence type="ECO:0000256" key="4">
    <source>
        <dbReference type="ARBA" id="ARBA00022840"/>
    </source>
</evidence>
<dbReference type="GO" id="GO:0016787">
    <property type="term" value="F:hydrolase activity"/>
    <property type="evidence" value="ECO:0007669"/>
    <property type="project" value="UniProtKB-KW"/>
</dbReference>
<feature type="domain" description="Helicase ATP-binding" evidence="9">
    <location>
        <begin position="33"/>
        <end position="208"/>
    </location>
</feature>
<dbReference type="PROSITE" id="PS51195">
    <property type="entry name" value="Q_MOTIF"/>
    <property type="match status" value="1"/>
</dbReference>
<dbReference type="CDD" id="cd00268">
    <property type="entry name" value="DEADc"/>
    <property type="match status" value="1"/>
</dbReference>
<evidence type="ECO:0000256" key="3">
    <source>
        <dbReference type="ARBA" id="ARBA00022806"/>
    </source>
</evidence>
<evidence type="ECO:0000256" key="8">
    <source>
        <dbReference type="SAM" id="MobiDB-lite"/>
    </source>
</evidence>
<reference evidence="12 13" key="1">
    <citation type="submission" date="2019-01" db="EMBL/GenBank/DDBJ databases">
        <authorList>
            <person name="Chen W.-M."/>
        </authorList>
    </citation>
    <scope>NUCLEOTIDE SEQUENCE [LARGE SCALE GENOMIC DNA]</scope>
    <source>
        <strain evidence="12 13">HPM-16</strain>
    </source>
</reference>
<dbReference type="GO" id="GO:0005829">
    <property type="term" value="C:cytosol"/>
    <property type="evidence" value="ECO:0007669"/>
    <property type="project" value="TreeGrafter"/>
</dbReference>
<dbReference type="SMART" id="SM00487">
    <property type="entry name" value="DEXDc"/>
    <property type="match status" value="1"/>
</dbReference>
<dbReference type="SUPFAM" id="SSF52540">
    <property type="entry name" value="P-loop containing nucleoside triphosphate hydrolases"/>
    <property type="match status" value="1"/>
</dbReference>
<feature type="compositionally biased region" description="Basic residues" evidence="8">
    <location>
        <begin position="392"/>
        <end position="405"/>
    </location>
</feature>
<evidence type="ECO:0000259" key="9">
    <source>
        <dbReference type="PROSITE" id="PS51192"/>
    </source>
</evidence>
<sequence length="443" mass="48399">MSAFGSLGLCPELQFTLQELGYRQPTPIQEAAIPMVLEGHDLIAEAQTGTGKTASFALPMIEQLSRQPQGPEYYPIRGLVLVPTRELAIQVADATLAYGLALGMRVISIYGGVRFDNQIRKMKRGADILVATPGRLLEMLRQKKFALDHLEFLVLDEADRMLDLGFIHDLRAILSFTPAQKQTLLFSATFTPAVEKLTDGLLNAPERVSVAPRNATSKKVTQHAFAIDNRDKTDILSYLITGCGWQQTLVFARTKRRAEQVSQALQKEGINAVSIHGDKNQRERSAALAAFTAGEATALIATDVAARGLDIEGLPRVINYDIPQQAEAYVHRIGRTGRAGQTGIAFSFCSPDEKALWADIGQLIGKQIPLQPVPLVENGKLVMQSAPPAPRRGQKNRRPKPHKAANKPAAKGKAQNTNKPTRQKPAADTKPAKKPGARRSLFK</sequence>
<evidence type="ECO:0000256" key="1">
    <source>
        <dbReference type="ARBA" id="ARBA00022741"/>
    </source>
</evidence>
<dbReference type="AlphaFoldDB" id="A0A437Q688"/>
<dbReference type="InterPro" id="IPR011545">
    <property type="entry name" value="DEAD/DEAH_box_helicase_dom"/>
</dbReference>
<feature type="short sequence motif" description="Q motif" evidence="6">
    <location>
        <begin position="2"/>
        <end position="30"/>
    </location>
</feature>
<dbReference type="InterPro" id="IPR014001">
    <property type="entry name" value="Helicase_ATP-bd"/>
</dbReference>
<feature type="domain" description="Helicase C-terminal" evidence="10">
    <location>
        <begin position="234"/>
        <end position="381"/>
    </location>
</feature>
<evidence type="ECO:0000256" key="6">
    <source>
        <dbReference type="PROSITE-ProRule" id="PRU00552"/>
    </source>
</evidence>
<organism evidence="12 13">
    <name type="scientific">Neptunomonas marina</name>
    <dbReference type="NCBI Taxonomy" id="1815562"/>
    <lineage>
        <taxon>Bacteria</taxon>
        <taxon>Pseudomonadati</taxon>
        <taxon>Pseudomonadota</taxon>
        <taxon>Gammaproteobacteria</taxon>
        <taxon>Oceanospirillales</taxon>
        <taxon>Oceanospirillaceae</taxon>
        <taxon>Neptunomonas</taxon>
    </lineage>
</organism>
<evidence type="ECO:0000256" key="5">
    <source>
        <dbReference type="ARBA" id="ARBA00038437"/>
    </source>
</evidence>
<dbReference type="InterPro" id="IPR014014">
    <property type="entry name" value="RNA_helicase_DEAD_Q_motif"/>
</dbReference>